<dbReference type="GeneID" id="115878850"/>
<dbReference type="Proteomes" id="UP000504635">
    <property type="component" value="Unplaced"/>
</dbReference>
<dbReference type="Pfam" id="PF13843">
    <property type="entry name" value="DDE_Tnp_1_7"/>
    <property type="match status" value="1"/>
</dbReference>
<evidence type="ECO:0000313" key="2">
    <source>
        <dbReference type="Proteomes" id="UP000504635"/>
    </source>
</evidence>
<dbReference type="GO" id="GO:0043565">
    <property type="term" value="F:sequence-specific DNA binding"/>
    <property type="evidence" value="ECO:0007669"/>
    <property type="project" value="TreeGrafter"/>
</dbReference>
<dbReference type="InterPro" id="IPR029526">
    <property type="entry name" value="PGBD"/>
</dbReference>
<dbReference type="PANTHER" id="PTHR47055:SF3">
    <property type="entry name" value="PHORBOL-ESTER_DAG-TYPE DOMAIN-CONTAINING PROTEIN"/>
    <property type="match status" value="1"/>
</dbReference>
<dbReference type="AlphaFoldDB" id="A0A6J2XJ60"/>
<reference evidence="3" key="1">
    <citation type="submission" date="2025-08" db="UniProtKB">
        <authorList>
            <consortium name="RefSeq"/>
        </authorList>
    </citation>
    <scope>IDENTIFICATION</scope>
    <source>
        <tissue evidence="3">Gonads</tissue>
    </source>
</reference>
<proteinExistence type="predicted"/>
<evidence type="ECO:0000259" key="1">
    <source>
        <dbReference type="Pfam" id="PF13843"/>
    </source>
</evidence>
<name>A0A6J2XJ60_SITOR</name>
<dbReference type="OrthoDB" id="6734919at2759"/>
<dbReference type="InterPro" id="IPR052638">
    <property type="entry name" value="PiggyBac_TE-derived"/>
</dbReference>
<accession>A0A6J2XJ60</accession>
<dbReference type="PANTHER" id="PTHR47055">
    <property type="entry name" value="DDE_TNP_1_7 DOMAIN-CONTAINING PROTEIN"/>
    <property type="match status" value="1"/>
</dbReference>
<organism evidence="2 3">
    <name type="scientific">Sitophilus oryzae</name>
    <name type="common">Rice weevil</name>
    <name type="synonym">Curculio oryzae</name>
    <dbReference type="NCBI Taxonomy" id="7048"/>
    <lineage>
        <taxon>Eukaryota</taxon>
        <taxon>Metazoa</taxon>
        <taxon>Ecdysozoa</taxon>
        <taxon>Arthropoda</taxon>
        <taxon>Hexapoda</taxon>
        <taxon>Insecta</taxon>
        <taxon>Pterygota</taxon>
        <taxon>Neoptera</taxon>
        <taxon>Endopterygota</taxon>
        <taxon>Coleoptera</taxon>
        <taxon>Polyphaga</taxon>
        <taxon>Cucujiformia</taxon>
        <taxon>Curculionidae</taxon>
        <taxon>Dryophthorinae</taxon>
        <taxon>Sitophilus</taxon>
    </lineage>
</organism>
<evidence type="ECO:0000313" key="3">
    <source>
        <dbReference type="RefSeq" id="XP_030751327.1"/>
    </source>
</evidence>
<gene>
    <name evidence="3" type="primary">LOC115878850</name>
</gene>
<feature type="domain" description="PiggyBac transposable element-derived protein" evidence="1">
    <location>
        <begin position="1"/>
        <end position="199"/>
    </location>
</feature>
<dbReference type="RefSeq" id="XP_030751327.1">
    <property type="nucleotide sequence ID" value="XM_030895467.1"/>
</dbReference>
<dbReference type="InParanoid" id="A0A6J2XJ60"/>
<protein>
    <submittedName>
        <fullName evidence="3">PiggyBac transposable element-derived protein 3-like</fullName>
    </submittedName>
</protein>
<keyword evidence="2" id="KW-1185">Reference proteome</keyword>
<dbReference type="KEGG" id="soy:115878850"/>
<sequence>MDKLKEAFLTHFVPEQDINYDESMVKYYGRHSCKQFIRGKPIRFGYKMWCLNTKDGYLINFDLYQGKNPRANVSDEILYGKCTAPLKMMLRELPEGKIRLPYKIYVDNLFTSIYLLKDLRDEGYWCTGTVRENRIPKGTPIPSKATLQKRSTRGEYHSILDRTTGIILVRWADNNIVTVASTCYGVEPISQVRRYSQKEKNIISVP</sequence>